<dbReference type="InterPro" id="IPR000539">
    <property type="entry name" value="Frizzled/Smoothened_7TM"/>
</dbReference>
<dbReference type="GO" id="GO:0005886">
    <property type="term" value="C:plasma membrane"/>
    <property type="evidence" value="ECO:0007669"/>
    <property type="project" value="TreeGrafter"/>
</dbReference>
<dbReference type="PANTHER" id="PTHR23112:SF0">
    <property type="entry name" value="TRANSMEMBRANE PROTEIN 116"/>
    <property type="match status" value="1"/>
</dbReference>
<evidence type="ECO:0000256" key="8">
    <source>
        <dbReference type="SAM" id="Phobius"/>
    </source>
</evidence>
<evidence type="ECO:0000256" key="2">
    <source>
        <dbReference type="ARBA" id="ARBA00008077"/>
    </source>
</evidence>
<accession>A0A9Q0L8Y1</accession>
<evidence type="ECO:0000313" key="12">
    <source>
        <dbReference type="Proteomes" id="UP001149090"/>
    </source>
</evidence>
<keyword evidence="6 11" id="KW-0675">Receptor</keyword>
<name>A0A9Q0L8Y1_ANAIG</name>
<dbReference type="OrthoDB" id="100006at2759"/>
<feature type="transmembrane region" description="Helical" evidence="8">
    <location>
        <begin position="151"/>
        <end position="169"/>
    </location>
</feature>
<dbReference type="EMBL" id="JAPDFW010000114">
    <property type="protein sequence ID" value="KAJ5068601.1"/>
    <property type="molecule type" value="Genomic_DNA"/>
</dbReference>
<dbReference type="GO" id="GO:0004930">
    <property type="term" value="F:G protein-coupled receptor activity"/>
    <property type="evidence" value="ECO:0007669"/>
    <property type="project" value="TreeGrafter"/>
</dbReference>
<comment type="similarity">
    <text evidence="2">Belongs to the G-protein coupled receptor Fz/Smo family.</text>
</comment>
<comment type="subcellular location">
    <subcellularLocation>
        <location evidence="1">Membrane</location>
        <topology evidence="1">Multi-pass membrane protein</topology>
    </subcellularLocation>
</comment>
<sequence>MAFYIFFPDLLGATLGSIGALVIIFVHFKFRDLRTFYRKLIFILSIYDLITALVYTLPGHYVHAICVFQPIVISFFIPTAAYWAAVISIITSLKITKNISEETLDKLQKIAHLILWLISGTIAIIFAVFSTPQPHARIYWCWVKEIYLTKLLYFVWWAYLLISLLFYIYTIIKIRKVFQEVAHLKNFLLKKQTRKNLRTQLRMSMIPLVYILIVIPTSVKRGKEMFEKDTKDIPFLDFLQALFLSTQGFFDCLIFVIGVRRVRQRLFSLCSSKPSKEDDESQPLVWVAEEDDENKNESLESEDDLGLQEVQTNK</sequence>
<dbReference type="SUPFAM" id="SSF81321">
    <property type="entry name" value="Family A G protein-coupled receptor-like"/>
    <property type="match status" value="1"/>
</dbReference>
<dbReference type="Gene3D" id="1.20.1070.10">
    <property type="entry name" value="Rhodopsin 7-helix transmembrane proteins"/>
    <property type="match status" value="1"/>
</dbReference>
<organism evidence="11 12">
    <name type="scientific">Anaeramoeba ignava</name>
    <name type="common">Anaerobic marine amoeba</name>
    <dbReference type="NCBI Taxonomy" id="1746090"/>
    <lineage>
        <taxon>Eukaryota</taxon>
        <taxon>Metamonada</taxon>
        <taxon>Anaeramoebidae</taxon>
        <taxon>Anaeramoeba</taxon>
    </lineage>
</organism>
<keyword evidence="12" id="KW-1185">Reference proteome</keyword>
<evidence type="ECO:0000256" key="6">
    <source>
        <dbReference type="ARBA" id="ARBA00023170"/>
    </source>
</evidence>
<feature type="transmembrane region" description="Helical" evidence="8">
    <location>
        <begin position="239"/>
        <end position="259"/>
    </location>
</feature>
<dbReference type="GO" id="GO:0007189">
    <property type="term" value="P:adenylate cyclase-activating G protein-coupled receptor signaling pathway"/>
    <property type="evidence" value="ECO:0007669"/>
    <property type="project" value="TreeGrafter"/>
</dbReference>
<feature type="domain" description="G-protein coupled receptors family 2 profile 2" evidence="9">
    <location>
        <begin position="5"/>
        <end position="259"/>
    </location>
</feature>
<dbReference type="Proteomes" id="UP001149090">
    <property type="component" value="Unassembled WGS sequence"/>
</dbReference>
<feature type="compositionally biased region" description="Acidic residues" evidence="7">
    <location>
        <begin position="288"/>
        <end position="306"/>
    </location>
</feature>
<dbReference type="PROSITE" id="PS50261">
    <property type="entry name" value="G_PROTEIN_RECEP_F2_4"/>
    <property type="match status" value="1"/>
</dbReference>
<feature type="transmembrane region" description="Helical" evidence="8">
    <location>
        <begin position="40"/>
        <end position="61"/>
    </location>
</feature>
<evidence type="ECO:0000256" key="1">
    <source>
        <dbReference type="ARBA" id="ARBA00004141"/>
    </source>
</evidence>
<gene>
    <name evidence="11" type="ORF">M0811_02543</name>
</gene>
<reference evidence="11" key="1">
    <citation type="submission" date="2022-10" db="EMBL/GenBank/DDBJ databases">
        <title>Novel sulphate-reducing endosymbionts in the free-living metamonad Anaeramoeba.</title>
        <authorList>
            <person name="Jerlstrom-Hultqvist J."/>
            <person name="Cepicka I."/>
            <person name="Gallot-Lavallee L."/>
            <person name="Salas-Leiva D."/>
            <person name="Curtis B.A."/>
            <person name="Zahonova K."/>
            <person name="Pipaliya S."/>
            <person name="Dacks J."/>
            <person name="Roger A.J."/>
        </authorList>
    </citation>
    <scope>NUCLEOTIDE SEQUENCE</scope>
    <source>
        <strain evidence="11">BMAN</strain>
    </source>
</reference>
<evidence type="ECO:0000256" key="5">
    <source>
        <dbReference type="ARBA" id="ARBA00023136"/>
    </source>
</evidence>
<keyword evidence="3 8" id="KW-0812">Transmembrane</keyword>
<evidence type="ECO:0000256" key="4">
    <source>
        <dbReference type="ARBA" id="ARBA00022989"/>
    </source>
</evidence>
<proteinExistence type="inferred from homology"/>
<protein>
    <submittedName>
        <fullName evidence="11">G protein-coupled receptor</fullName>
    </submittedName>
</protein>
<dbReference type="PANTHER" id="PTHR23112">
    <property type="entry name" value="G PROTEIN-COUPLED RECEPTOR 157-RELATED"/>
    <property type="match status" value="1"/>
</dbReference>
<evidence type="ECO:0000313" key="11">
    <source>
        <dbReference type="EMBL" id="KAJ5068601.1"/>
    </source>
</evidence>
<feature type="region of interest" description="Disordered" evidence="7">
    <location>
        <begin position="272"/>
        <end position="314"/>
    </location>
</feature>
<evidence type="ECO:0000259" key="10">
    <source>
        <dbReference type="PROSITE" id="PS50262"/>
    </source>
</evidence>
<comment type="caution">
    <text evidence="11">The sequence shown here is derived from an EMBL/GenBank/DDBJ whole genome shotgun (WGS) entry which is preliminary data.</text>
</comment>
<dbReference type="AlphaFoldDB" id="A0A9Q0L8Y1"/>
<dbReference type="PRINTS" id="PR02001">
    <property type="entry name" value="GCR1CAMPR"/>
</dbReference>
<feature type="domain" description="G-protein coupled receptors family 1 profile" evidence="10">
    <location>
        <begin position="19"/>
        <end position="255"/>
    </location>
</feature>
<dbReference type="InterPro" id="IPR017981">
    <property type="entry name" value="GPCR_2-like_7TM"/>
</dbReference>
<dbReference type="InterPro" id="IPR022343">
    <property type="entry name" value="GCR1-cAMP_receptor"/>
</dbReference>
<keyword evidence="4 8" id="KW-1133">Transmembrane helix</keyword>
<keyword evidence="5 8" id="KW-0472">Membrane</keyword>
<dbReference type="Pfam" id="PF01534">
    <property type="entry name" value="Frizzled"/>
    <property type="match status" value="1"/>
</dbReference>
<feature type="transmembrane region" description="Helical" evidence="8">
    <location>
        <begin position="201"/>
        <end position="219"/>
    </location>
</feature>
<feature type="transmembrane region" description="Helical" evidence="8">
    <location>
        <begin position="67"/>
        <end position="90"/>
    </location>
</feature>
<evidence type="ECO:0000256" key="7">
    <source>
        <dbReference type="SAM" id="MobiDB-lite"/>
    </source>
</evidence>
<evidence type="ECO:0000259" key="9">
    <source>
        <dbReference type="PROSITE" id="PS50261"/>
    </source>
</evidence>
<dbReference type="PROSITE" id="PS50262">
    <property type="entry name" value="G_PROTEIN_RECEP_F1_2"/>
    <property type="match status" value="1"/>
</dbReference>
<dbReference type="OMA" id="HIRREMV"/>
<dbReference type="GO" id="GO:0007166">
    <property type="term" value="P:cell surface receptor signaling pathway"/>
    <property type="evidence" value="ECO:0007669"/>
    <property type="project" value="InterPro"/>
</dbReference>
<feature type="transmembrane region" description="Helical" evidence="8">
    <location>
        <begin position="6"/>
        <end position="28"/>
    </location>
</feature>
<evidence type="ECO:0000256" key="3">
    <source>
        <dbReference type="ARBA" id="ARBA00022692"/>
    </source>
</evidence>
<dbReference type="InterPro" id="IPR017452">
    <property type="entry name" value="GPCR_Rhodpsn_7TM"/>
</dbReference>
<feature type="transmembrane region" description="Helical" evidence="8">
    <location>
        <begin position="110"/>
        <end position="131"/>
    </location>
</feature>